<protein>
    <submittedName>
        <fullName evidence="2">Uncharacterized protein</fullName>
    </submittedName>
</protein>
<gene>
    <name evidence="2" type="ORF">METZ01_LOCUS335574</name>
</gene>
<organism evidence="2">
    <name type="scientific">marine metagenome</name>
    <dbReference type="NCBI Taxonomy" id="408172"/>
    <lineage>
        <taxon>unclassified sequences</taxon>
        <taxon>metagenomes</taxon>
        <taxon>ecological metagenomes</taxon>
    </lineage>
</organism>
<evidence type="ECO:0000313" key="2">
    <source>
        <dbReference type="EMBL" id="SVC82720.1"/>
    </source>
</evidence>
<sequence>MPTDDNHKAKPPGRLCGRPTTGKGRGFAACMQSLLYFWFWFIDII</sequence>
<proteinExistence type="predicted"/>
<reference evidence="2" key="1">
    <citation type="submission" date="2018-05" db="EMBL/GenBank/DDBJ databases">
        <authorList>
            <person name="Lanie J.A."/>
            <person name="Ng W.-L."/>
            <person name="Kazmierczak K.M."/>
            <person name="Andrzejewski T.M."/>
            <person name="Davidsen T.M."/>
            <person name="Wayne K.J."/>
            <person name="Tettelin H."/>
            <person name="Glass J.I."/>
            <person name="Rusch D."/>
            <person name="Podicherti R."/>
            <person name="Tsui H.-C.T."/>
            <person name="Winkler M.E."/>
        </authorList>
    </citation>
    <scope>NUCLEOTIDE SEQUENCE</scope>
</reference>
<feature type="region of interest" description="Disordered" evidence="1">
    <location>
        <begin position="1"/>
        <end position="22"/>
    </location>
</feature>
<evidence type="ECO:0000256" key="1">
    <source>
        <dbReference type="SAM" id="MobiDB-lite"/>
    </source>
</evidence>
<accession>A0A382QCL1</accession>
<dbReference type="EMBL" id="UINC01113245">
    <property type="protein sequence ID" value="SVC82720.1"/>
    <property type="molecule type" value="Genomic_DNA"/>
</dbReference>
<feature type="non-terminal residue" evidence="2">
    <location>
        <position position="45"/>
    </location>
</feature>
<dbReference type="AlphaFoldDB" id="A0A382QCL1"/>
<name>A0A382QCL1_9ZZZZ</name>